<dbReference type="EMBL" id="JACGWJ010000013">
    <property type="protein sequence ID" value="KAL0378794.1"/>
    <property type="molecule type" value="Genomic_DNA"/>
</dbReference>
<evidence type="ECO:0000259" key="1">
    <source>
        <dbReference type="Pfam" id="PF13966"/>
    </source>
</evidence>
<proteinExistence type="predicted"/>
<feature type="domain" description="Reverse transcriptase zinc-binding" evidence="1">
    <location>
        <begin position="104"/>
        <end position="174"/>
    </location>
</feature>
<evidence type="ECO:0000313" key="2">
    <source>
        <dbReference type="EMBL" id="KAL0378794.1"/>
    </source>
</evidence>
<organism evidence="2">
    <name type="scientific">Sesamum radiatum</name>
    <name type="common">Black benniseed</name>
    <dbReference type="NCBI Taxonomy" id="300843"/>
    <lineage>
        <taxon>Eukaryota</taxon>
        <taxon>Viridiplantae</taxon>
        <taxon>Streptophyta</taxon>
        <taxon>Embryophyta</taxon>
        <taxon>Tracheophyta</taxon>
        <taxon>Spermatophyta</taxon>
        <taxon>Magnoliopsida</taxon>
        <taxon>eudicotyledons</taxon>
        <taxon>Gunneridae</taxon>
        <taxon>Pentapetalae</taxon>
        <taxon>asterids</taxon>
        <taxon>lamiids</taxon>
        <taxon>Lamiales</taxon>
        <taxon>Pedaliaceae</taxon>
        <taxon>Sesamum</taxon>
    </lineage>
</organism>
<dbReference type="Pfam" id="PF13966">
    <property type="entry name" value="zf-RVT"/>
    <property type="match status" value="1"/>
</dbReference>
<reference evidence="2" key="2">
    <citation type="journal article" date="2024" name="Plant">
        <title>Genomic evolution and insights into agronomic trait innovations of Sesamum species.</title>
        <authorList>
            <person name="Miao H."/>
            <person name="Wang L."/>
            <person name="Qu L."/>
            <person name="Liu H."/>
            <person name="Sun Y."/>
            <person name="Le M."/>
            <person name="Wang Q."/>
            <person name="Wei S."/>
            <person name="Zheng Y."/>
            <person name="Lin W."/>
            <person name="Duan Y."/>
            <person name="Cao H."/>
            <person name="Xiong S."/>
            <person name="Wang X."/>
            <person name="Wei L."/>
            <person name="Li C."/>
            <person name="Ma Q."/>
            <person name="Ju M."/>
            <person name="Zhao R."/>
            <person name="Li G."/>
            <person name="Mu C."/>
            <person name="Tian Q."/>
            <person name="Mei H."/>
            <person name="Zhang T."/>
            <person name="Gao T."/>
            <person name="Zhang H."/>
        </authorList>
    </citation>
    <scope>NUCLEOTIDE SEQUENCE</scope>
    <source>
        <strain evidence="2">G02</strain>
    </source>
</reference>
<sequence>MINITIGLQVESAFGFKVACLSEPLATSTTSVQAYHPSPSGSSGVLVADFIETSNKGWKLDSVKEWFWHQDSDVILAIHLNRIGAYHLACSIDDNPCSSSLIEDESSWWQKVQQAKLLNKVTVFVWRVCLNALPTKANLNKRIAGLHVVCPFYFDTLEDVLHTLATRSFARQVWILISLDADLSCSSNQDVLS</sequence>
<dbReference type="AlphaFoldDB" id="A0AAW2RFK3"/>
<accession>A0AAW2RFK3</accession>
<dbReference type="InterPro" id="IPR026960">
    <property type="entry name" value="RVT-Znf"/>
</dbReference>
<comment type="caution">
    <text evidence="2">The sequence shown here is derived from an EMBL/GenBank/DDBJ whole genome shotgun (WGS) entry which is preliminary data.</text>
</comment>
<gene>
    <name evidence="2" type="ORF">Sradi_3184900</name>
</gene>
<name>A0AAW2RFK3_SESRA</name>
<reference evidence="2" key="1">
    <citation type="submission" date="2020-06" db="EMBL/GenBank/DDBJ databases">
        <authorList>
            <person name="Li T."/>
            <person name="Hu X."/>
            <person name="Zhang T."/>
            <person name="Song X."/>
            <person name="Zhang H."/>
            <person name="Dai N."/>
            <person name="Sheng W."/>
            <person name="Hou X."/>
            <person name="Wei L."/>
        </authorList>
    </citation>
    <scope>NUCLEOTIDE SEQUENCE</scope>
    <source>
        <strain evidence="2">G02</strain>
        <tissue evidence="2">Leaf</tissue>
    </source>
</reference>
<protein>
    <recommendedName>
        <fullName evidence="1">Reverse transcriptase zinc-binding domain-containing protein</fullName>
    </recommendedName>
</protein>